<sequence length="336" mass="39209">MNLSIIIPVYNVEKYIKRCLDSLIHQEFSNYEVLVIDDGSKDASVKIAKDYSDRYSFIKVISKENGGVGSARNKGIDIATGKYLYFLDPDDYIAYFTLKKIFYLSEKYNLDVLTFGTVATLSSDLNDSKNTNEEDFNLSVLTGKEYIAKNFYKNEVWWYLVKKEFLDKSSVRFIEGRWMEDAIFTVNLFIRAKRMAKIPMDIHRHVVTPQSAMTNKEPEHYLGVIRDNANAAVVFKDVISSVNQDDLYSRACITRLKTRQQSFVFFMMVRMLKSRIKLNEVKIILNQVKEANAYPLKDFIGEDYNNLTYRILVFLFNSEATFYLLFRMFNPILKKV</sequence>
<dbReference type="Pfam" id="PF00535">
    <property type="entry name" value="Glycos_transf_2"/>
    <property type="match status" value="1"/>
</dbReference>
<keyword evidence="2" id="KW-0808">Transferase</keyword>
<accession>A0A4Q9FQI5</accession>
<evidence type="ECO:0000259" key="1">
    <source>
        <dbReference type="Pfam" id="PF00535"/>
    </source>
</evidence>
<gene>
    <name evidence="2" type="ORF">EYD46_04705</name>
</gene>
<comment type="caution">
    <text evidence="2">The sequence shown here is derived from an EMBL/GenBank/DDBJ whole genome shotgun (WGS) entry which is preliminary data.</text>
</comment>
<dbReference type="OrthoDB" id="396512at2"/>
<dbReference type="SUPFAM" id="SSF53448">
    <property type="entry name" value="Nucleotide-diphospho-sugar transferases"/>
    <property type="match status" value="1"/>
</dbReference>
<dbReference type="Gene3D" id="3.90.550.10">
    <property type="entry name" value="Spore Coat Polysaccharide Biosynthesis Protein SpsA, Chain A"/>
    <property type="match status" value="1"/>
</dbReference>
<proteinExistence type="predicted"/>
<dbReference type="AlphaFoldDB" id="A0A4Q9FQI5"/>
<dbReference type="Proteomes" id="UP000292372">
    <property type="component" value="Unassembled WGS sequence"/>
</dbReference>
<dbReference type="InterPro" id="IPR001173">
    <property type="entry name" value="Glyco_trans_2-like"/>
</dbReference>
<evidence type="ECO:0000313" key="3">
    <source>
        <dbReference type="Proteomes" id="UP000292372"/>
    </source>
</evidence>
<evidence type="ECO:0000313" key="2">
    <source>
        <dbReference type="EMBL" id="TBN17620.1"/>
    </source>
</evidence>
<keyword evidence="3" id="KW-1185">Reference proteome</keyword>
<reference evidence="2 3" key="1">
    <citation type="journal article" date="2015" name="Int. J. Syst. Evol. Microbiol.">
        <title>Hyunsoonleella pacifica sp. nov., isolated from seawater of South Pacific Gyre.</title>
        <authorList>
            <person name="Gao X."/>
            <person name="Zhang Z."/>
            <person name="Dai X."/>
            <person name="Zhang X.H."/>
        </authorList>
    </citation>
    <scope>NUCLEOTIDE SEQUENCE [LARGE SCALE GENOMIC DNA]</scope>
    <source>
        <strain evidence="2 3">SW033</strain>
    </source>
</reference>
<dbReference type="PANTHER" id="PTHR22916">
    <property type="entry name" value="GLYCOSYLTRANSFERASE"/>
    <property type="match status" value="1"/>
</dbReference>
<dbReference type="RefSeq" id="WP_130935911.1">
    <property type="nucleotide sequence ID" value="NZ_BMEE01000001.1"/>
</dbReference>
<dbReference type="InterPro" id="IPR029044">
    <property type="entry name" value="Nucleotide-diphossugar_trans"/>
</dbReference>
<dbReference type="PANTHER" id="PTHR22916:SF3">
    <property type="entry name" value="UDP-GLCNAC:BETAGAL BETA-1,3-N-ACETYLGLUCOSAMINYLTRANSFERASE-LIKE PROTEIN 1"/>
    <property type="match status" value="1"/>
</dbReference>
<dbReference type="EMBL" id="SIRS01000002">
    <property type="protein sequence ID" value="TBN17620.1"/>
    <property type="molecule type" value="Genomic_DNA"/>
</dbReference>
<dbReference type="GO" id="GO:0016758">
    <property type="term" value="F:hexosyltransferase activity"/>
    <property type="evidence" value="ECO:0007669"/>
    <property type="project" value="UniProtKB-ARBA"/>
</dbReference>
<organism evidence="2 3">
    <name type="scientific">Hyunsoonleella pacifica</name>
    <dbReference type="NCBI Taxonomy" id="1080224"/>
    <lineage>
        <taxon>Bacteria</taxon>
        <taxon>Pseudomonadati</taxon>
        <taxon>Bacteroidota</taxon>
        <taxon>Flavobacteriia</taxon>
        <taxon>Flavobacteriales</taxon>
        <taxon>Flavobacteriaceae</taxon>
    </lineage>
</organism>
<feature type="domain" description="Glycosyltransferase 2-like" evidence="1">
    <location>
        <begin position="4"/>
        <end position="139"/>
    </location>
</feature>
<protein>
    <submittedName>
        <fullName evidence="2">Glycosyltransferase</fullName>
    </submittedName>
</protein>
<dbReference type="CDD" id="cd00761">
    <property type="entry name" value="Glyco_tranf_GTA_type"/>
    <property type="match status" value="1"/>
</dbReference>
<name>A0A4Q9FQI5_9FLAO</name>